<feature type="region of interest" description="Disordered" evidence="1">
    <location>
        <begin position="72"/>
        <end position="104"/>
    </location>
</feature>
<feature type="compositionally biased region" description="Acidic residues" evidence="1">
    <location>
        <begin position="91"/>
        <end position="100"/>
    </location>
</feature>
<name>A0A9N9HB03_9GLOM</name>
<feature type="non-terminal residue" evidence="2">
    <location>
        <position position="1"/>
    </location>
</feature>
<evidence type="ECO:0000313" key="3">
    <source>
        <dbReference type="Proteomes" id="UP000789572"/>
    </source>
</evidence>
<organism evidence="2 3">
    <name type="scientific">Paraglomus occultum</name>
    <dbReference type="NCBI Taxonomy" id="144539"/>
    <lineage>
        <taxon>Eukaryota</taxon>
        <taxon>Fungi</taxon>
        <taxon>Fungi incertae sedis</taxon>
        <taxon>Mucoromycota</taxon>
        <taxon>Glomeromycotina</taxon>
        <taxon>Glomeromycetes</taxon>
        <taxon>Paraglomerales</taxon>
        <taxon>Paraglomeraceae</taxon>
        <taxon>Paraglomus</taxon>
    </lineage>
</organism>
<gene>
    <name evidence="2" type="ORF">POCULU_LOCUS10954</name>
</gene>
<sequence length="162" mass="18089">NSSNHESALVMVTKLSATRVFALGSLSLSTSPNIWSSQRRFYLQDILSYKKHEKIIMSNKRVRNLNVDAEVTNSNSEQVATRRKRARSAVEVEDNDDSGDYLDSPEPLDVEMEDVRLSRVGEPSISEACDLTIVAEMERCRLKNKPTIGMTAEAGVIDSIEL</sequence>
<proteinExistence type="predicted"/>
<reference evidence="2" key="1">
    <citation type="submission" date="2021-06" db="EMBL/GenBank/DDBJ databases">
        <authorList>
            <person name="Kallberg Y."/>
            <person name="Tangrot J."/>
            <person name="Rosling A."/>
        </authorList>
    </citation>
    <scope>NUCLEOTIDE SEQUENCE</scope>
    <source>
        <strain evidence="2">IA702</strain>
    </source>
</reference>
<evidence type="ECO:0000313" key="2">
    <source>
        <dbReference type="EMBL" id="CAG8670733.1"/>
    </source>
</evidence>
<feature type="non-terminal residue" evidence="2">
    <location>
        <position position="162"/>
    </location>
</feature>
<protein>
    <submittedName>
        <fullName evidence="2">4602_t:CDS:1</fullName>
    </submittedName>
</protein>
<accession>A0A9N9HB03</accession>
<keyword evidence="3" id="KW-1185">Reference proteome</keyword>
<dbReference type="Proteomes" id="UP000789572">
    <property type="component" value="Unassembled WGS sequence"/>
</dbReference>
<comment type="caution">
    <text evidence="2">The sequence shown here is derived from an EMBL/GenBank/DDBJ whole genome shotgun (WGS) entry which is preliminary data.</text>
</comment>
<dbReference type="AlphaFoldDB" id="A0A9N9HB03"/>
<evidence type="ECO:0000256" key="1">
    <source>
        <dbReference type="SAM" id="MobiDB-lite"/>
    </source>
</evidence>
<dbReference type="EMBL" id="CAJVPJ010006728">
    <property type="protein sequence ID" value="CAG8670733.1"/>
    <property type="molecule type" value="Genomic_DNA"/>
</dbReference>